<dbReference type="Proteomes" id="UP000639772">
    <property type="component" value="Chromosome 11"/>
</dbReference>
<reference evidence="4 5" key="1">
    <citation type="journal article" date="2020" name="Nat. Food">
        <title>A phased Vanilla planifolia genome enables genetic improvement of flavour and production.</title>
        <authorList>
            <person name="Hasing T."/>
            <person name="Tang H."/>
            <person name="Brym M."/>
            <person name="Khazi F."/>
            <person name="Huang T."/>
            <person name="Chambers A.H."/>
        </authorList>
    </citation>
    <scope>NUCLEOTIDE SEQUENCE [LARGE SCALE GENOMIC DNA]</scope>
    <source>
        <tissue evidence="3">Leaf</tissue>
    </source>
</reference>
<dbReference type="EMBL" id="JADCNM010000011">
    <property type="protein sequence ID" value="KAG0461794.1"/>
    <property type="molecule type" value="Genomic_DNA"/>
</dbReference>
<evidence type="ECO:0000313" key="4">
    <source>
        <dbReference type="Proteomes" id="UP000636800"/>
    </source>
</evidence>
<evidence type="ECO:0000313" key="2">
    <source>
        <dbReference type="EMBL" id="KAG0460378.1"/>
    </source>
</evidence>
<sequence>MGSGEVVAGEYGLLHEAAALLAAPHRVLVVEPRRTASHRTADLRERGGGKKARKGNVGSGNGKGRRRVAFERE</sequence>
<organism evidence="3 5">
    <name type="scientific">Vanilla planifolia</name>
    <name type="common">Vanilla</name>
    <dbReference type="NCBI Taxonomy" id="51239"/>
    <lineage>
        <taxon>Eukaryota</taxon>
        <taxon>Viridiplantae</taxon>
        <taxon>Streptophyta</taxon>
        <taxon>Embryophyta</taxon>
        <taxon>Tracheophyta</taxon>
        <taxon>Spermatophyta</taxon>
        <taxon>Magnoliopsida</taxon>
        <taxon>Liliopsida</taxon>
        <taxon>Asparagales</taxon>
        <taxon>Orchidaceae</taxon>
        <taxon>Vanilloideae</taxon>
        <taxon>Vanilleae</taxon>
        <taxon>Vanilla</taxon>
    </lineage>
</organism>
<dbReference type="AlphaFoldDB" id="A0A835PXT4"/>
<evidence type="ECO:0000256" key="1">
    <source>
        <dbReference type="SAM" id="MobiDB-lite"/>
    </source>
</evidence>
<dbReference type="Proteomes" id="UP000636800">
    <property type="component" value="Chromosome 11"/>
</dbReference>
<keyword evidence="4" id="KW-1185">Reference proteome</keyword>
<evidence type="ECO:0000313" key="3">
    <source>
        <dbReference type="EMBL" id="KAG0461794.1"/>
    </source>
</evidence>
<proteinExistence type="predicted"/>
<name>A0A835PXT4_VANPL</name>
<evidence type="ECO:0000313" key="5">
    <source>
        <dbReference type="Proteomes" id="UP000639772"/>
    </source>
</evidence>
<dbReference type="EMBL" id="JADCNL010000011">
    <property type="protein sequence ID" value="KAG0460378.1"/>
    <property type="molecule type" value="Genomic_DNA"/>
</dbReference>
<feature type="compositionally biased region" description="Basic and acidic residues" evidence="1">
    <location>
        <begin position="33"/>
        <end position="48"/>
    </location>
</feature>
<feature type="region of interest" description="Disordered" evidence="1">
    <location>
        <begin position="33"/>
        <end position="73"/>
    </location>
</feature>
<accession>A0A835PXT4</accession>
<protein>
    <submittedName>
        <fullName evidence="3">Uncharacterized protein</fullName>
    </submittedName>
</protein>
<comment type="caution">
    <text evidence="3">The sequence shown here is derived from an EMBL/GenBank/DDBJ whole genome shotgun (WGS) entry which is preliminary data.</text>
</comment>
<gene>
    <name evidence="3" type="ORF">HPP92_020270</name>
    <name evidence="2" type="ORF">HPP92_020675</name>
</gene>